<feature type="region of interest" description="Disordered" evidence="3">
    <location>
        <begin position="740"/>
        <end position="803"/>
    </location>
</feature>
<name>A0A6P8ZYS6_THRPL</name>
<feature type="compositionally biased region" description="Basic and acidic residues" evidence="3">
    <location>
        <begin position="415"/>
        <end position="443"/>
    </location>
</feature>
<organism evidence="7">
    <name type="scientific">Thrips palmi</name>
    <name type="common">Melon thrips</name>
    <dbReference type="NCBI Taxonomy" id="161013"/>
    <lineage>
        <taxon>Eukaryota</taxon>
        <taxon>Metazoa</taxon>
        <taxon>Ecdysozoa</taxon>
        <taxon>Arthropoda</taxon>
        <taxon>Hexapoda</taxon>
        <taxon>Insecta</taxon>
        <taxon>Pterygota</taxon>
        <taxon>Neoptera</taxon>
        <taxon>Paraneoptera</taxon>
        <taxon>Thysanoptera</taxon>
        <taxon>Terebrantia</taxon>
        <taxon>Thripoidea</taxon>
        <taxon>Thripidae</taxon>
        <taxon>Thrips</taxon>
    </lineage>
</organism>
<protein>
    <submittedName>
        <fullName evidence="7">Phosphofurin acidic cluster sorting protein 2 isoform X1</fullName>
    </submittedName>
</protein>
<feature type="compositionally biased region" description="Basic and acidic residues" evidence="3">
    <location>
        <begin position="455"/>
        <end position="473"/>
    </location>
</feature>
<evidence type="ECO:0000259" key="5">
    <source>
        <dbReference type="Pfam" id="PF25332"/>
    </source>
</evidence>
<dbReference type="CTD" id="42843"/>
<keyword evidence="2" id="KW-0597">Phosphoprotein</keyword>
<dbReference type="GeneID" id="117650761"/>
<dbReference type="KEGG" id="tpal:117650761"/>
<feature type="domain" description="Phosphofurin acidic cluster sorting protein 1/2 C-terminal" evidence="4">
    <location>
        <begin position="515"/>
        <end position="961"/>
    </location>
</feature>
<dbReference type="GO" id="GO:0072659">
    <property type="term" value="P:protein localization to plasma membrane"/>
    <property type="evidence" value="ECO:0007669"/>
    <property type="project" value="TreeGrafter"/>
</dbReference>
<dbReference type="OrthoDB" id="28829at2759"/>
<dbReference type="Pfam" id="PF25332">
    <property type="entry name" value="C2_PACS_N"/>
    <property type="match status" value="1"/>
</dbReference>
<dbReference type="AlphaFoldDB" id="A0A6P8ZYS6"/>
<dbReference type="InParanoid" id="A0A6P8ZYS6"/>
<dbReference type="FunCoup" id="A0A6P8ZYS6">
    <property type="interactions" value="966"/>
</dbReference>
<evidence type="ECO:0000256" key="1">
    <source>
        <dbReference type="ARBA" id="ARBA00008590"/>
    </source>
</evidence>
<evidence type="ECO:0000259" key="4">
    <source>
        <dbReference type="Pfam" id="PF10254"/>
    </source>
</evidence>
<feature type="domain" description="Phosphofurin acidic cluster sorting protein 1/2 N-terminal C2" evidence="5">
    <location>
        <begin position="37"/>
        <end position="197"/>
    </location>
</feature>
<comment type="similarity">
    <text evidence="1">Belongs to the PACS family.</text>
</comment>
<feature type="compositionally biased region" description="Basic and acidic residues" evidence="3">
    <location>
        <begin position="197"/>
        <end position="216"/>
    </location>
</feature>
<evidence type="ECO:0000313" key="7">
    <source>
        <dbReference type="RefSeq" id="XP_034250249.1"/>
    </source>
</evidence>
<feature type="compositionally biased region" description="Polar residues" evidence="3">
    <location>
        <begin position="494"/>
        <end position="506"/>
    </location>
</feature>
<dbReference type="Pfam" id="PF10254">
    <property type="entry name" value="Pacs-1"/>
    <property type="match status" value="1"/>
</dbReference>
<dbReference type="InterPro" id="IPR019381">
    <property type="entry name" value="PACS1/2_C"/>
</dbReference>
<evidence type="ECO:0000256" key="3">
    <source>
        <dbReference type="SAM" id="MobiDB-lite"/>
    </source>
</evidence>
<reference evidence="7" key="1">
    <citation type="submission" date="2025-08" db="UniProtKB">
        <authorList>
            <consortium name="RefSeq"/>
        </authorList>
    </citation>
    <scope>IDENTIFICATION</scope>
    <source>
        <tissue evidence="7">Total insect</tissue>
    </source>
</reference>
<feature type="region of interest" description="Disordered" evidence="3">
    <location>
        <begin position="405"/>
        <end position="508"/>
    </location>
</feature>
<dbReference type="Proteomes" id="UP000515158">
    <property type="component" value="Unplaced"/>
</dbReference>
<dbReference type="InterPro" id="IPR057541">
    <property type="entry name" value="PACS1/2_N"/>
</dbReference>
<gene>
    <name evidence="7" type="primary">LOC117650761</name>
</gene>
<evidence type="ECO:0000256" key="2">
    <source>
        <dbReference type="ARBA" id="ARBA00022553"/>
    </source>
</evidence>
<dbReference type="PANTHER" id="PTHR13280:SF17">
    <property type="entry name" value="KRUEPPEL TARGET AT 95D, ISOFORM A"/>
    <property type="match status" value="1"/>
</dbReference>
<sequence length="972" mass="106652">MAERGVGGRQLPLALGALGQTHISHGQPHAQAGPKPVPMKLFATWEVDRTPPNCIPRLCSLTLSRLVVLKPLGPDLSSLSIAVKMQGLKRTLRSNELVLPPRGLLDTELQLHFSLQYPHLLKRGGNQLHVSLQRRKRYKNRTILGYKTLAEGVVNMSQVLQKQLDLELELCGDSKEPKSHHNVVARVSVLGLNSQPVDHEDTAKVNPHDVSDRVGDFSDEDEEFSSNEDGVEEAEGSDSEPMLEDNVGRRALQRQRQRQAARAGAIPTNARQRNLKQKFISLLKRFRVSEDLQGLDHDQEELAMSHKLSAGGMDATEFEDLMEELGELSGSDSGPEVDTLSMSSTPKPSLRPFFSSSRSLVHDTLNVPGTGSVAAAVVHQPKQVVPTASSPTAGVQTAQVPVVATIPLPASGPDKSGDRLSDESSKKADSDSHPENWTDHETSDPPPPTSSPPKQDGERERDRKSKLFMRDRNASALKTKKQLSVVSFGEHQTRSNNSNSNASGDITPSEPRKVLLEQLSKILPADDVPPDHLILVNVSEMGGASIANRLADWQHKVVGTAGMGDVRAAVSCILGKIQKFCNSSSRAPTPLRVLLIGGDSFLHSVLRCYVEQLSFKPPEWQSYLRFLSVPLGGSWLGRYLCSLDANYASAFGGDAWREVVERAERGELCKADWQEVVGRISRYLHNNFGALLHLPVAEAMLTYKSSDEESSQIFIPFMNEVRLGSQEPVLSASVDLEESASSVISGSPPSHPQLGPAGSPAGPNNYQMSVIPSDRKGERITPPSSPNINSIYMGPPRESPQPEPMELQLDYWLCRPADTPQGSAGKPTKPDSAKSTLKTAFRSLQVARAPPCGEFPPSFTPQQIQQQHQWLQQQHLFLNYCTKEKKQKIMRLGKKKEKERDSETGKNQSVDGVSRLICSPKIHNIPLRVSIDGTEWSGVKFFQLSAQWPTHIKHFPLTLLGSVSLPTDTSPL</sequence>
<feature type="region of interest" description="Disordered" evidence="3">
    <location>
        <begin position="328"/>
        <end position="352"/>
    </location>
</feature>
<evidence type="ECO:0000313" key="6">
    <source>
        <dbReference type="Proteomes" id="UP000515158"/>
    </source>
</evidence>
<dbReference type="RefSeq" id="XP_034250249.1">
    <property type="nucleotide sequence ID" value="XM_034394358.1"/>
</dbReference>
<accession>A0A6P8ZYS6</accession>
<proteinExistence type="inferred from homology"/>
<dbReference type="PANTHER" id="PTHR13280">
    <property type="entry name" value="PHOSPHOFURIN ACIDIC CLUSTER SORTING PROTEIN"/>
    <property type="match status" value="1"/>
</dbReference>
<feature type="region of interest" description="Disordered" evidence="3">
    <location>
        <begin position="195"/>
        <end position="245"/>
    </location>
</feature>
<feature type="compositionally biased region" description="Acidic residues" evidence="3">
    <location>
        <begin position="217"/>
        <end position="243"/>
    </location>
</feature>
<keyword evidence="6" id="KW-1185">Reference proteome</keyword>